<keyword evidence="1" id="KW-0812">Transmembrane</keyword>
<dbReference type="InterPro" id="IPR038765">
    <property type="entry name" value="Papain-like_cys_pep_sf"/>
</dbReference>
<keyword evidence="1" id="KW-0472">Membrane</keyword>
<gene>
    <name evidence="2" type="ORF">DXN05_10450</name>
</gene>
<dbReference type="Gene3D" id="3.10.620.30">
    <property type="match status" value="1"/>
</dbReference>
<keyword evidence="3" id="KW-1185">Reference proteome</keyword>
<organism evidence="2 3">
    <name type="scientific">Deminuibacter soli</name>
    <dbReference type="NCBI Taxonomy" id="2291815"/>
    <lineage>
        <taxon>Bacteria</taxon>
        <taxon>Pseudomonadati</taxon>
        <taxon>Bacteroidota</taxon>
        <taxon>Chitinophagia</taxon>
        <taxon>Chitinophagales</taxon>
        <taxon>Chitinophagaceae</taxon>
        <taxon>Deminuibacter</taxon>
    </lineage>
</organism>
<evidence type="ECO:0000313" key="2">
    <source>
        <dbReference type="EMBL" id="RFM28315.1"/>
    </source>
</evidence>
<evidence type="ECO:0000313" key="3">
    <source>
        <dbReference type="Proteomes" id="UP000261284"/>
    </source>
</evidence>
<keyword evidence="1" id="KW-1133">Transmembrane helix</keyword>
<name>A0A3E1NK45_9BACT</name>
<proteinExistence type="predicted"/>
<sequence length="295" mass="34283">MPVTREILVQIMAVITIIPLAPFICRFIPPVMIAGWNVDLIIAILIAIVIVRAIMWLVRPLIIAAFLIILGVLIYNQATNNYSFANIINDYKTIAYQNWLIREKKQPDVLSINPHLFENTLDKTTRLIRTKVNYQDSVVRNFSIQHSLESFDDYQGKFNMLTRYLSLFKYINTHFRYVPDAQRDEYFASARETILNGLGGDCDDHSILMASCLMSIGARCRLVIVQGHMYPELYAGNEQQYELLSQAIIQLFQKERIGRIYYHEHNNEYWINLDYTASYPGGPYMNDRVKQVIEL</sequence>
<dbReference type="OrthoDB" id="1523787at2"/>
<accession>A0A3E1NK45</accession>
<dbReference type="EMBL" id="QTJU01000003">
    <property type="protein sequence ID" value="RFM28315.1"/>
    <property type="molecule type" value="Genomic_DNA"/>
</dbReference>
<feature type="transmembrane region" description="Helical" evidence="1">
    <location>
        <begin position="7"/>
        <end position="29"/>
    </location>
</feature>
<feature type="transmembrane region" description="Helical" evidence="1">
    <location>
        <begin position="35"/>
        <end position="54"/>
    </location>
</feature>
<reference evidence="2 3" key="1">
    <citation type="submission" date="2018-08" db="EMBL/GenBank/DDBJ databases">
        <title>Chitinophagaceae sp. K23C18032701, a novel bacterium isolated from forest soil.</title>
        <authorList>
            <person name="Wang C."/>
        </authorList>
    </citation>
    <scope>NUCLEOTIDE SEQUENCE [LARGE SCALE GENOMIC DNA]</scope>
    <source>
        <strain evidence="2 3">K23C18032701</strain>
    </source>
</reference>
<evidence type="ECO:0000256" key="1">
    <source>
        <dbReference type="SAM" id="Phobius"/>
    </source>
</evidence>
<comment type="caution">
    <text evidence="2">The sequence shown here is derived from an EMBL/GenBank/DDBJ whole genome shotgun (WGS) entry which is preliminary data.</text>
</comment>
<dbReference type="Proteomes" id="UP000261284">
    <property type="component" value="Unassembled WGS sequence"/>
</dbReference>
<feature type="transmembrane region" description="Helical" evidence="1">
    <location>
        <begin position="61"/>
        <end position="78"/>
    </location>
</feature>
<dbReference type="AlphaFoldDB" id="A0A3E1NK45"/>
<dbReference type="SUPFAM" id="SSF54001">
    <property type="entry name" value="Cysteine proteinases"/>
    <property type="match status" value="1"/>
</dbReference>
<protein>
    <submittedName>
        <fullName evidence="2">Transglutaminase domain-containing protein</fullName>
    </submittedName>
</protein>